<organism evidence="2 3">
    <name type="scientific">Alkalibacillus flavidus</name>
    <dbReference type="NCBI Taxonomy" id="546021"/>
    <lineage>
        <taxon>Bacteria</taxon>
        <taxon>Bacillati</taxon>
        <taxon>Bacillota</taxon>
        <taxon>Bacilli</taxon>
        <taxon>Bacillales</taxon>
        <taxon>Bacillaceae</taxon>
        <taxon>Alkalibacillus</taxon>
    </lineage>
</organism>
<name>A0ABV2KWZ4_9BACI</name>
<comment type="caution">
    <text evidence="2">The sequence shown here is derived from an EMBL/GenBank/DDBJ whole genome shotgun (WGS) entry which is preliminary data.</text>
</comment>
<sequence>MSAVANDSQQNLSKMAILSLVIGVLALIGMIVWTVVGMAIATVGIIFGVVSVGLIRKQQLYGLGIAKVGLFCSVVALVVPLGAVIFILFM</sequence>
<dbReference type="Proteomes" id="UP001549167">
    <property type="component" value="Unassembled WGS sequence"/>
</dbReference>
<keyword evidence="1" id="KW-0472">Membrane</keyword>
<feature type="transmembrane region" description="Helical" evidence="1">
    <location>
        <begin position="68"/>
        <end position="89"/>
    </location>
</feature>
<feature type="transmembrane region" description="Helical" evidence="1">
    <location>
        <begin position="12"/>
        <end position="33"/>
    </location>
</feature>
<evidence type="ECO:0000256" key="1">
    <source>
        <dbReference type="SAM" id="Phobius"/>
    </source>
</evidence>
<dbReference type="EMBL" id="JBEPMX010000012">
    <property type="protein sequence ID" value="MET3684104.1"/>
    <property type="molecule type" value="Genomic_DNA"/>
</dbReference>
<keyword evidence="1" id="KW-1133">Transmembrane helix</keyword>
<keyword evidence="3" id="KW-1185">Reference proteome</keyword>
<accession>A0ABV2KWZ4</accession>
<reference evidence="2 3" key="1">
    <citation type="submission" date="2024-06" db="EMBL/GenBank/DDBJ databases">
        <title>Genomic Encyclopedia of Type Strains, Phase IV (KMG-IV): sequencing the most valuable type-strain genomes for metagenomic binning, comparative biology and taxonomic classification.</title>
        <authorList>
            <person name="Goeker M."/>
        </authorList>
    </citation>
    <scope>NUCLEOTIDE SEQUENCE [LARGE SCALE GENOMIC DNA]</scope>
    <source>
        <strain evidence="2 3">DSM 23520</strain>
    </source>
</reference>
<feature type="transmembrane region" description="Helical" evidence="1">
    <location>
        <begin position="39"/>
        <end position="56"/>
    </location>
</feature>
<proteinExistence type="predicted"/>
<evidence type="ECO:0000313" key="3">
    <source>
        <dbReference type="Proteomes" id="UP001549167"/>
    </source>
</evidence>
<evidence type="ECO:0000313" key="2">
    <source>
        <dbReference type="EMBL" id="MET3684104.1"/>
    </source>
</evidence>
<keyword evidence="1" id="KW-0812">Transmembrane</keyword>
<dbReference type="RefSeq" id="WP_354221139.1">
    <property type="nucleotide sequence ID" value="NZ_JBEPMX010000012.1"/>
</dbReference>
<protein>
    <submittedName>
        <fullName evidence="2">Membrane protein</fullName>
    </submittedName>
</protein>
<gene>
    <name evidence="2" type="ORF">ABID56_002230</name>
</gene>